<reference evidence="2 3" key="1">
    <citation type="submission" date="2019-08" db="EMBL/GenBank/DDBJ databases">
        <title>Whole genome of Aphis craccivora.</title>
        <authorList>
            <person name="Voronova N.V."/>
            <person name="Shulinski R.S."/>
            <person name="Bandarenka Y.V."/>
            <person name="Zhorov D.G."/>
            <person name="Warner D."/>
        </authorList>
    </citation>
    <scope>NUCLEOTIDE SEQUENCE [LARGE SCALE GENOMIC DNA]</scope>
    <source>
        <strain evidence="2">180601</strain>
        <tissue evidence="2">Whole Body</tissue>
    </source>
</reference>
<proteinExistence type="predicted"/>
<dbReference type="OrthoDB" id="6621924at2759"/>
<evidence type="ECO:0000259" key="1">
    <source>
        <dbReference type="Pfam" id="PF05699"/>
    </source>
</evidence>
<dbReference type="InterPro" id="IPR012337">
    <property type="entry name" value="RNaseH-like_sf"/>
</dbReference>
<name>A0A6G0X5Z7_APHCR</name>
<dbReference type="InterPro" id="IPR008906">
    <property type="entry name" value="HATC_C_dom"/>
</dbReference>
<gene>
    <name evidence="2" type="ORF">FWK35_00030011</name>
</gene>
<dbReference type="PANTHER" id="PTHR46880:SF5">
    <property type="entry name" value="DUF4371 DOMAIN-CONTAINING PROTEIN"/>
    <property type="match status" value="1"/>
</dbReference>
<dbReference type="Pfam" id="PF05699">
    <property type="entry name" value="Dimer_Tnp_hAT"/>
    <property type="match status" value="1"/>
</dbReference>
<feature type="non-terminal residue" evidence="2">
    <location>
        <position position="466"/>
    </location>
</feature>
<dbReference type="SUPFAM" id="SSF53098">
    <property type="entry name" value="Ribonuclease H-like"/>
    <property type="match status" value="1"/>
</dbReference>
<dbReference type="PANTHER" id="PTHR46880">
    <property type="entry name" value="RAS-ASSOCIATING DOMAIN-CONTAINING PROTEIN"/>
    <property type="match status" value="1"/>
</dbReference>
<sequence length="466" mass="53356">MQYLIKKVSLKADETSDIGHHEQLSIMIRYFNKHTNCTVEQFTCLKRITSVDTQSIFSSLYDIIQEYSIKWENIVSVCFDGASTISGCTNGVQAKFKEKNSNTFFVHCYGHCLNLVLVDSVGRNNRTTFDFFGNIQLIFNFIEDSCVRHAVLEKIANSVNIKLKTLKSVSTIRWACRYEAASAVKVNYSALLIAINEISESTRQADIGAKGLGIIYQMKTFEFVFALEMLEPILCSILKVSSYLQKSDINLLTAVQLVETLKKTLETMRNTESNFDNIYKKVFKLFEDNQILIPPVKKRKVSSKLDCFSNTQHFMDNKEEEMRITVYNATLDQMINGINLRFSQKTLNMIKSISNVLELNVDDNDITILTDAFGLEAEMLKSEISLLQHTDNVPKNNIKNCDTWIKWLTEFDSGRETIFNNIFKMLKIFVNIPVTSCSCERAFSKLSLIKTKLRSTMHQDRLDGLL</sequence>
<evidence type="ECO:0000313" key="3">
    <source>
        <dbReference type="Proteomes" id="UP000478052"/>
    </source>
</evidence>
<keyword evidence="3" id="KW-1185">Reference proteome</keyword>
<accession>A0A6G0X5Z7</accession>
<dbReference type="GO" id="GO:0046983">
    <property type="term" value="F:protein dimerization activity"/>
    <property type="evidence" value="ECO:0007669"/>
    <property type="project" value="InterPro"/>
</dbReference>
<dbReference type="AlphaFoldDB" id="A0A6G0X5Z7"/>
<dbReference type="Proteomes" id="UP000478052">
    <property type="component" value="Unassembled WGS sequence"/>
</dbReference>
<evidence type="ECO:0000313" key="2">
    <source>
        <dbReference type="EMBL" id="KAF0735373.1"/>
    </source>
</evidence>
<organism evidence="2 3">
    <name type="scientific">Aphis craccivora</name>
    <name type="common">Cowpea aphid</name>
    <dbReference type="NCBI Taxonomy" id="307492"/>
    <lineage>
        <taxon>Eukaryota</taxon>
        <taxon>Metazoa</taxon>
        <taxon>Ecdysozoa</taxon>
        <taxon>Arthropoda</taxon>
        <taxon>Hexapoda</taxon>
        <taxon>Insecta</taxon>
        <taxon>Pterygota</taxon>
        <taxon>Neoptera</taxon>
        <taxon>Paraneoptera</taxon>
        <taxon>Hemiptera</taxon>
        <taxon>Sternorrhyncha</taxon>
        <taxon>Aphidomorpha</taxon>
        <taxon>Aphidoidea</taxon>
        <taxon>Aphididae</taxon>
        <taxon>Aphidini</taxon>
        <taxon>Aphis</taxon>
        <taxon>Aphis</taxon>
    </lineage>
</organism>
<comment type="caution">
    <text evidence="2">The sequence shown here is derived from an EMBL/GenBank/DDBJ whole genome shotgun (WGS) entry which is preliminary data.</text>
</comment>
<feature type="domain" description="HAT C-terminal dimerisation" evidence="1">
    <location>
        <begin position="409"/>
        <end position="462"/>
    </location>
</feature>
<dbReference type="EMBL" id="VUJU01008115">
    <property type="protein sequence ID" value="KAF0735373.1"/>
    <property type="molecule type" value="Genomic_DNA"/>
</dbReference>
<protein>
    <submittedName>
        <fullName evidence="2">Zinc finger MYM-type protein 1-like</fullName>
    </submittedName>
</protein>